<dbReference type="GO" id="GO:0016491">
    <property type="term" value="F:oxidoreductase activity"/>
    <property type="evidence" value="ECO:0007669"/>
    <property type="project" value="UniProtKB-KW"/>
</dbReference>
<dbReference type="GO" id="GO:0005829">
    <property type="term" value="C:cytosol"/>
    <property type="evidence" value="ECO:0007669"/>
    <property type="project" value="TreeGrafter"/>
</dbReference>
<evidence type="ECO:0000256" key="1">
    <source>
        <dbReference type="ARBA" id="ARBA00023002"/>
    </source>
</evidence>
<dbReference type="CDD" id="cd19082">
    <property type="entry name" value="AKR_AKR10A1_2"/>
    <property type="match status" value="1"/>
</dbReference>
<dbReference type="Proteomes" id="UP000077342">
    <property type="component" value="Unassembled WGS sequence"/>
</dbReference>
<dbReference type="InterPro" id="IPR050523">
    <property type="entry name" value="AKR_Detox_Biosynth"/>
</dbReference>
<dbReference type="AlphaFoldDB" id="A0A163WE85"/>
<evidence type="ECO:0000313" key="4">
    <source>
        <dbReference type="Proteomes" id="UP000077342"/>
    </source>
</evidence>
<proteinExistence type="predicted"/>
<dbReference type="PANTHER" id="PTHR43364">
    <property type="entry name" value="NADH-SPECIFIC METHYLGLYOXAL REDUCTASE-RELATED"/>
    <property type="match status" value="1"/>
</dbReference>
<dbReference type="SUPFAM" id="SSF51430">
    <property type="entry name" value="NAD(P)-linked oxidoreductase"/>
    <property type="match status" value="1"/>
</dbReference>
<dbReference type="Pfam" id="PF00248">
    <property type="entry name" value="Aldo_ket_red"/>
    <property type="match status" value="1"/>
</dbReference>
<dbReference type="EMBL" id="LWCI01000152">
    <property type="protein sequence ID" value="KZS58257.1"/>
    <property type="molecule type" value="Genomic_DNA"/>
</dbReference>
<dbReference type="RefSeq" id="WP_082277354.1">
    <property type="nucleotide sequence ID" value="NZ_CP089224.1"/>
</dbReference>
<dbReference type="InterPro" id="IPR020471">
    <property type="entry name" value="AKR"/>
</dbReference>
<sequence length="335" mass="37004">MDYGKVIGIDRPVSRIVFGTDRLRGRELPWLPNRSLEQQAFSLLDRSFELGCNSFDTARIYRDSERTLGDWIRQRHNRDQVVVISKGCHPGLSSGRPRLSASDVSNDLHASLTALGTDFIDLYLLHYDHPAAAVEPVIERLNRHLDEGKIGAIGASNWSHERIASANTIAAGNGLKPFSAAGVQFSLAEWTGPPWPGAVTLGGDGQRAAREWYLTHGLSVFAWSSLARGFFSDHYDPKNPDSNRVSRWCAAYFGTEDNIQRLERARMFAREHHVTVAQVALAYVLCHPLQAFAVVGCTTAEKFAENVAALSLKLDEATLHWLATGQASRGRSPSP</sequence>
<dbReference type="InterPro" id="IPR023210">
    <property type="entry name" value="NADP_OxRdtase_dom"/>
</dbReference>
<keyword evidence="1" id="KW-0560">Oxidoreductase</keyword>
<comment type="caution">
    <text evidence="3">The sequence shown here is derived from an EMBL/GenBank/DDBJ whole genome shotgun (WGS) entry which is preliminary data.</text>
</comment>
<dbReference type="InterPro" id="IPR036812">
    <property type="entry name" value="NAD(P)_OxRdtase_dom_sf"/>
</dbReference>
<protein>
    <recommendedName>
        <fullName evidence="2">NADP-dependent oxidoreductase domain-containing protein</fullName>
    </recommendedName>
</protein>
<organism evidence="3 4">
    <name type="scientific">Mycobacterium ostraviense</name>
    <dbReference type="NCBI Taxonomy" id="2738409"/>
    <lineage>
        <taxon>Bacteria</taxon>
        <taxon>Bacillati</taxon>
        <taxon>Actinomycetota</taxon>
        <taxon>Actinomycetes</taxon>
        <taxon>Mycobacteriales</taxon>
        <taxon>Mycobacteriaceae</taxon>
        <taxon>Mycobacterium</taxon>
    </lineage>
</organism>
<evidence type="ECO:0000259" key="2">
    <source>
        <dbReference type="Pfam" id="PF00248"/>
    </source>
</evidence>
<feature type="domain" description="NADP-dependent oxidoreductase" evidence="2">
    <location>
        <begin position="15"/>
        <end position="317"/>
    </location>
</feature>
<dbReference type="PRINTS" id="PR00069">
    <property type="entry name" value="ALDKETRDTASE"/>
</dbReference>
<gene>
    <name evidence="3" type="ORF">A4G28_02930</name>
</gene>
<dbReference type="Gene3D" id="3.20.20.100">
    <property type="entry name" value="NADP-dependent oxidoreductase domain"/>
    <property type="match status" value="1"/>
</dbReference>
<evidence type="ECO:0000313" key="3">
    <source>
        <dbReference type="EMBL" id="KZS58257.1"/>
    </source>
</evidence>
<dbReference type="PANTHER" id="PTHR43364:SF4">
    <property type="entry name" value="NAD(P)-LINKED OXIDOREDUCTASE SUPERFAMILY PROTEIN"/>
    <property type="match status" value="1"/>
</dbReference>
<keyword evidence="4" id="KW-1185">Reference proteome</keyword>
<reference evidence="4" key="1">
    <citation type="submission" date="2016-04" db="EMBL/GenBank/DDBJ databases">
        <authorList>
            <person name="Strapagiel D."/>
            <person name="Borowka P."/>
            <person name="Marciniak B."/>
            <person name="Bakula Z."/>
            <person name="Van Ingen J."/>
            <person name="Safianowska A."/>
            <person name="Dziadek J."/>
            <person name="Jagielski T."/>
        </authorList>
    </citation>
    <scope>NUCLEOTIDE SEQUENCE [LARGE SCALE GENOMIC DNA]</scope>
    <source>
        <strain evidence="4">1010001458</strain>
    </source>
</reference>
<name>A0A163WE85_9MYCO</name>
<accession>A0A163WE85</accession>